<dbReference type="STRING" id="674.VM_14600"/>
<keyword evidence="2" id="KW-1003">Cell membrane</keyword>
<comment type="caution">
    <text evidence="7">The sequence shown here is derived from an EMBL/GenBank/DDBJ whole genome shotgun (WGS) entry which is preliminary data.</text>
</comment>
<evidence type="ECO:0000256" key="3">
    <source>
        <dbReference type="ARBA" id="ARBA00022692"/>
    </source>
</evidence>
<dbReference type="OrthoDB" id="581870at2"/>
<feature type="transmembrane region" description="Helical" evidence="6">
    <location>
        <begin position="161"/>
        <end position="180"/>
    </location>
</feature>
<evidence type="ECO:0000256" key="6">
    <source>
        <dbReference type="SAM" id="Phobius"/>
    </source>
</evidence>
<dbReference type="PIRSF" id="PIRSF006324">
    <property type="entry name" value="LeuE"/>
    <property type="match status" value="1"/>
</dbReference>
<feature type="transmembrane region" description="Helical" evidence="6">
    <location>
        <begin position="71"/>
        <end position="89"/>
    </location>
</feature>
<name>A0A2J9V012_VIBMI</name>
<keyword evidence="3 6" id="KW-0812">Transmembrane</keyword>
<dbReference type="PANTHER" id="PTHR30086:SF17">
    <property type="entry name" value="LYSE FAMILY TRANSLOCATOR"/>
    <property type="match status" value="1"/>
</dbReference>
<feature type="transmembrane region" description="Helical" evidence="6">
    <location>
        <begin position="192"/>
        <end position="213"/>
    </location>
</feature>
<sequence>MNEVSILATLAGVHFIALLSPGPDVALVVQNATQCGRKTGVMIALGLSCGILIHLILSLTGISYLVKQQPLLFNLLQLAGGSYLLYLGIGALKAVMATKACTKASVEPSTNPAIPLLGNRRQAFAKGMMTNLLNPKALVFFVSLLSSLIPASMSASGKVSAALILVSLSLIWFSSLAWLLTTPAMQQRMQRITRTVDGICALVFILAGGTILWQASRAIALSMGIV</sequence>
<keyword evidence="8" id="KW-1185">Reference proteome</keyword>
<dbReference type="PANTHER" id="PTHR30086">
    <property type="entry name" value="ARGININE EXPORTER PROTEIN ARGO"/>
    <property type="match status" value="1"/>
</dbReference>
<dbReference type="AlphaFoldDB" id="A0A2J9V012"/>
<dbReference type="Pfam" id="PF01810">
    <property type="entry name" value="LysE"/>
    <property type="match status" value="1"/>
</dbReference>
<reference evidence="7" key="1">
    <citation type="submission" date="2017-12" db="EMBL/GenBank/DDBJ databases">
        <title>FDA dAtabase for Regulatory Grade micrObial Sequences (FDA-ARGOS): Supporting development and validation of Infectious Disease Dx tests.</title>
        <authorList>
            <person name="Hoffmann M."/>
            <person name="Allard M."/>
            <person name="Evans P."/>
            <person name="Brown E."/>
            <person name="Tallon L.J."/>
            <person name="Sadzewicz L."/>
            <person name="Sengamalay N."/>
            <person name="Ott S."/>
            <person name="Godinez A."/>
            <person name="Nagaraj S."/>
            <person name="Vavikolanu K."/>
            <person name="Aluvathingal J."/>
            <person name="Nadendla S."/>
            <person name="Hobson J."/>
            <person name="Sichtig H."/>
        </authorList>
    </citation>
    <scope>NUCLEOTIDE SEQUENCE [LARGE SCALE GENOMIC DNA]</scope>
    <source>
        <strain evidence="7">FDAARGOS_113</strain>
    </source>
</reference>
<protein>
    <submittedName>
        <fullName evidence="7">LysE family translocator</fullName>
    </submittedName>
</protein>
<comment type="subcellular location">
    <subcellularLocation>
        <location evidence="1">Cell membrane</location>
        <topology evidence="1">Multi-pass membrane protein</topology>
    </subcellularLocation>
</comment>
<dbReference type="InterPro" id="IPR001123">
    <property type="entry name" value="LeuE-type"/>
</dbReference>
<evidence type="ECO:0000256" key="1">
    <source>
        <dbReference type="ARBA" id="ARBA00004651"/>
    </source>
</evidence>
<evidence type="ECO:0000256" key="2">
    <source>
        <dbReference type="ARBA" id="ARBA00022475"/>
    </source>
</evidence>
<dbReference type="GO" id="GO:0005886">
    <property type="term" value="C:plasma membrane"/>
    <property type="evidence" value="ECO:0007669"/>
    <property type="project" value="UniProtKB-SubCell"/>
</dbReference>
<feature type="transmembrane region" description="Helical" evidence="6">
    <location>
        <begin position="6"/>
        <end position="29"/>
    </location>
</feature>
<keyword evidence="5 6" id="KW-0472">Membrane</keyword>
<dbReference type="Proteomes" id="UP000053748">
    <property type="component" value="Unassembled WGS sequence"/>
</dbReference>
<keyword evidence="4 6" id="KW-1133">Transmembrane helix</keyword>
<dbReference type="EMBL" id="LOSJ02000002">
    <property type="protein sequence ID" value="PNM57091.1"/>
    <property type="molecule type" value="Genomic_DNA"/>
</dbReference>
<evidence type="ECO:0000313" key="7">
    <source>
        <dbReference type="EMBL" id="PNM57091.1"/>
    </source>
</evidence>
<gene>
    <name evidence="7" type="ORF">AL544_013955</name>
</gene>
<organism evidence="7 8">
    <name type="scientific">Vibrio mimicus</name>
    <dbReference type="NCBI Taxonomy" id="674"/>
    <lineage>
        <taxon>Bacteria</taxon>
        <taxon>Pseudomonadati</taxon>
        <taxon>Pseudomonadota</taxon>
        <taxon>Gammaproteobacteria</taxon>
        <taxon>Vibrionales</taxon>
        <taxon>Vibrionaceae</taxon>
        <taxon>Vibrio</taxon>
    </lineage>
</organism>
<evidence type="ECO:0000256" key="5">
    <source>
        <dbReference type="ARBA" id="ARBA00023136"/>
    </source>
</evidence>
<dbReference type="GO" id="GO:0015171">
    <property type="term" value="F:amino acid transmembrane transporter activity"/>
    <property type="evidence" value="ECO:0007669"/>
    <property type="project" value="TreeGrafter"/>
</dbReference>
<feature type="transmembrane region" description="Helical" evidence="6">
    <location>
        <begin position="137"/>
        <end position="155"/>
    </location>
</feature>
<evidence type="ECO:0000256" key="4">
    <source>
        <dbReference type="ARBA" id="ARBA00022989"/>
    </source>
</evidence>
<proteinExistence type="predicted"/>
<dbReference type="RefSeq" id="WP_001006803.1">
    <property type="nucleotide sequence ID" value="NZ_CAWMSS010000001.1"/>
</dbReference>
<evidence type="ECO:0000313" key="8">
    <source>
        <dbReference type="Proteomes" id="UP000053748"/>
    </source>
</evidence>
<accession>A0A2J9V012</accession>
<feature type="transmembrane region" description="Helical" evidence="6">
    <location>
        <begin position="41"/>
        <end position="65"/>
    </location>
</feature>